<dbReference type="RefSeq" id="WP_273602274.1">
    <property type="nucleotide sequence ID" value="NZ_JAQQXT010000019.1"/>
</dbReference>
<proteinExistence type="predicted"/>
<reference evidence="1 2" key="1">
    <citation type="submission" date="2022-10" db="EMBL/GenBank/DDBJ databases">
        <title>Paucibacter sp. hw1 Genome sequencing.</title>
        <authorList>
            <person name="Park S."/>
        </authorList>
    </citation>
    <scope>NUCLEOTIDE SEQUENCE [LARGE SCALE GENOMIC DNA]</scope>
    <source>
        <strain evidence="2">hw1</strain>
    </source>
</reference>
<organism evidence="1 2">
    <name type="scientific">Roseateles albus</name>
    <dbReference type="NCBI Taxonomy" id="2987525"/>
    <lineage>
        <taxon>Bacteria</taxon>
        <taxon>Pseudomonadati</taxon>
        <taxon>Pseudomonadota</taxon>
        <taxon>Betaproteobacteria</taxon>
        <taxon>Burkholderiales</taxon>
        <taxon>Sphaerotilaceae</taxon>
        <taxon>Roseateles</taxon>
    </lineage>
</organism>
<dbReference type="Gene3D" id="3.40.190.10">
    <property type="entry name" value="Periplasmic binding protein-like II"/>
    <property type="match status" value="2"/>
</dbReference>
<comment type="caution">
    <text evidence="1">The sequence shown here is derived from an EMBL/GenBank/DDBJ whole genome shotgun (WGS) entry which is preliminary data.</text>
</comment>
<name>A0ABT5KJY8_9BURK</name>
<dbReference type="EMBL" id="JAQQXT010000019">
    <property type="protein sequence ID" value="MDC8774247.1"/>
    <property type="molecule type" value="Genomic_DNA"/>
</dbReference>
<dbReference type="Proteomes" id="UP001221189">
    <property type="component" value="Unassembled WGS sequence"/>
</dbReference>
<evidence type="ECO:0000313" key="2">
    <source>
        <dbReference type="Proteomes" id="UP001221189"/>
    </source>
</evidence>
<keyword evidence="2" id="KW-1185">Reference proteome</keyword>
<accession>A0ABT5KJY8</accession>
<gene>
    <name evidence="1" type="ORF">PRZ03_22010</name>
</gene>
<protein>
    <submittedName>
        <fullName evidence="1">Uncharacterized protein</fullName>
    </submittedName>
</protein>
<dbReference type="SUPFAM" id="SSF53850">
    <property type="entry name" value="Periplasmic binding protein-like II"/>
    <property type="match status" value="1"/>
</dbReference>
<sequence>MLAWPWLADQRPLEPSRGTPAASFYDGGLLGQAAKQGMGVALLCKLLASHALLEGRLRRLLDPTTNGSSKRRYHNVYPQALRILPEWRHAEAEE</sequence>
<evidence type="ECO:0000313" key="1">
    <source>
        <dbReference type="EMBL" id="MDC8774247.1"/>
    </source>
</evidence>